<feature type="transmembrane region" description="Helical" evidence="19">
    <location>
        <begin position="264"/>
        <end position="288"/>
    </location>
</feature>
<dbReference type="PROSITE" id="PS00077">
    <property type="entry name" value="COX1_CUB"/>
    <property type="match status" value="1"/>
</dbReference>
<feature type="transmembrane region" description="Helical" evidence="19">
    <location>
        <begin position="211"/>
        <end position="233"/>
    </location>
</feature>
<keyword evidence="7 18" id="KW-0349">Heme</keyword>
<feature type="transmembrane region" description="Helical" evidence="19">
    <location>
        <begin position="88"/>
        <end position="112"/>
    </location>
</feature>
<dbReference type="InterPro" id="IPR013833">
    <property type="entry name" value="Cyt_c_oxidase_su3_a-hlx"/>
</dbReference>
<dbReference type="SUPFAM" id="SSF81442">
    <property type="entry name" value="Cytochrome c oxidase subunit I-like"/>
    <property type="match status" value="1"/>
</dbReference>
<keyword evidence="13 19" id="KW-1133">Transmembrane helix</keyword>
<keyword evidence="5 18" id="KW-0813">Transport</keyword>
<evidence type="ECO:0000256" key="13">
    <source>
        <dbReference type="ARBA" id="ARBA00022989"/>
    </source>
</evidence>
<feature type="transmembrane region" description="Helical" evidence="19">
    <location>
        <begin position="775"/>
        <end position="799"/>
    </location>
</feature>
<dbReference type="SUPFAM" id="SSF81452">
    <property type="entry name" value="Cytochrome c oxidase subunit III-like"/>
    <property type="match status" value="1"/>
</dbReference>
<comment type="pathway">
    <text evidence="2">Energy metabolism; oxidative phosphorylation.</text>
</comment>
<feature type="transmembrane region" description="Helical" evidence="19">
    <location>
        <begin position="479"/>
        <end position="501"/>
    </location>
</feature>
<comment type="catalytic activity">
    <reaction evidence="17">
        <text>4 Fe(II)-[cytochrome c] + O2 + 8 H(+)(in) = 4 Fe(III)-[cytochrome c] + 2 H2O + 4 H(+)(out)</text>
        <dbReference type="Rhea" id="RHEA:11436"/>
        <dbReference type="Rhea" id="RHEA-COMP:10350"/>
        <dbReference type="Rhea" id="RHEA-COMP:14399"/>
        <dbReference type="ChEBI" id="CHEBI:15377"/>
        <dbReference type="ChEBI" id="CHEBI:15378"/>
        <dbReference type="ChEBI" id="CHEBI:15379"/>
        <dbReference type="ChEBI" id="CHEBI:29033"/>
        <dbReference type="ChEBI" id="CHEBI:29034"/>
        <dbReference type="EC" id="7.1.1.9"/>
    </reaction>
</comment>
<dbReference type="InterPro" id="IPR035973">
    <property type="entry name" value="Cyt_c_oxidase_su3-like_sf"/>
</dbReference>
<dbReference type="InterPro" id="IPR023616">
    <property type="entry name" value="Cyt_c_oxase-like_su1_dom"/>
</dbReference>
<evidence type="ECO:0000256" key="16">
    <source>
        <dbReference type="ARBA" id="ARBA00023136"/>
    </source>
</evidence>
<keyword evidence="9 18" id="KW-0812">Transmembrane</keyword>
<dbReference type="PROSITE" id="PS50855">
    <property type="entry name" value="COX1"/>
    <property type="match status" value="1"/>
</dbReference>
<protein>
    <recommendedName>
        <fullName evidence="4">cytochrome-c oxidase</fullName>
        <ecNumber evidence="4">7.1.1.9</ecNumber>
    </recommendedName>
</protein>
<feature type="transmembrane region" description="Helical" evidence="19">
    <location>
        <begin position="175"/>
        <end position="199"/>
    </location>
</feature>
<dbReference type="PANTHER" id="PTHR10422:SF35">
    <property type="entry name" value="CYTOCHROME BO(3) UBIQUINOL OXIDASE SUBUNIT 1"/>
    <property type="match status" value="1"/>
</dbReference>
<keyword evidence="10" id="KW-0479">Metal-binding</keyword>
<keyword evidence="8 18" id="KW-0679">Respiratory chain</keyword>
<dbReference type="Proteomes" id="UP001652542">
    <property type="component" value="Unassembled WGS sequence"/>
</dbReference>
<evidence type="ECO:0000313" key="22">
    <source>
        <dbReference type="EMBL" id="MCV2868844.1"/>
    </source>
</evidence>
<evidence type="ECO:0000259" key="21">
    <source>
        <dbReference type="PROSITE" id="PS50855"/>
    </source>
</evidence>
<evidence type="ECO:0000256" key="6">
    <source>
        <dbReference type="ARBA" id="ARBA00022475"/>
    </source>
</evidence>
<evidence type="ECO:0000256" key="12">
    <source>
        <dbReference type="ARBA" id="ARBA00022982"/>
    </source>
</evidence>
<dbReference type="PRINTS" id="PR01165">
    <property type="entry name" value="CYCOXIDASEI"/>
</dbReference>
<keyword evidence="15" id="KW-0186">Copper</keyword>
<feature type="domain" description="Heme-copper oxidase subunit III family profile" evidence="20">
    <location>
        <begin position="669"/>
        <end position="841"/>
    </location>
</feature>
<keyword evidence="6" id="KW-1003">Cell membrane</keyword>
<evidence type="ECO:0000259" key="20">
    <source>
        <dbReference type="PROSITE" id="PS50253"/>
    </source>
</evidence>
<feature type="transmembrane region" description="Helical" evidence="19">
    <location>
        <begin position="300"/>
        <end position="320"/>
    </location>
</feature>
<evidence type="ECO:0000256" key="5">
    <source>
        <dbReference type="ARBA" id="ARBA00022448"/>
    </source>
</evidence>
<evidence type="ECO:0000256" key="18">
    <source>
        <dbReference type="RuleBase" id="RU000370"/>
    </source>
</evidence>
<comment type="subcellular location">
    <subcellularLocation>
        <location evidence="1">Cell membrane</location>
        <topology evidence="1">Multi-pass membrane protein</topology>
    </subcellularLocation>
</comment>
<evidence type="ECO:0000256" key="15">
    <source>
        <dbReference type="ARBA" id="ARBA00023008"/>
    </source>
</evidence>
<name>A0ABT2ZCI5_9RHOB</name>
<feature type="transmembrane region" description="Helical" evidence="19">
    <location>
        <begin position="591"/>
        <end position="610"/>
    </location>
</feature>
<keyword evidence="16 19" id="KW-0472">Membrane</keyword>
<feature type="transmembrane region" description="Helical" evidence="19">
    <location>
        <begin position="49"/>
        <end position="68"/>
    </location>
</feature>
<evidence type="ECO:0000256" key="4">
    <source>
        <dbReference type="ARBA" id="ARBA00012949"/>
    </source>
</evidence>
<evidence type="ECO:0000256" key="3">
    <source>
        <dbReference type="ARBA" id="ARBA00009578"/>
    </source>
</evidence>
<dbReference type="InterPro" id="IPR023615">
    <property type="entry name" value="Cyt_c_Oxase_su1_BS"/>
</dbReference>
<dbReference type="Pfam" id="PF00115">
    <property type="entry name" value="COX1"/>
    <property type="match status" value="1"/>
</dbReference>
<dbReference type="InterPro" id="IPR000298">
    <property type="entry name" value="Cyt_c_oxidase-like_su3"/>
</dbReference>
<dbReference type="InterPro" id="IPR036927">
    <property type="entry name" value="Cyt_c_oxase-like_su1_sf"/>
</dbReference>
<dbReference type="Gene3D" id="1.20.210.10">
    <property type="entry name" value="Cytochrome c oxidase-like, subunit I domain"/>
    <property type="match status" value="1"/>
</dbReference>
<dbReference type="InterPro" id="IPR000883">
    <property type="entry name" value="Cyt_C_Oxase_1"/>
</dbReference>
<feature type="transmembrane region" description="Helical" evidence="19">
    <location>
        <begin position="410"/>
        <end position="429"/>
    </location>
</feature>
<evidence type="ECO:0000256" key="8">
    <source>
        <dbReference type="ARBA" id="ARBA00022660"/>
    </source>
</evidence>
<proteinExistence type="inferred from homology"/>
<keyword evidence="14" id="KW-0408">Iron</keyword>
<dbReference type="EC" id="7.1.1.9" evidence="4"/>
<keyword evidence="12 18" id="KW-0249">Electron transport</keyword>
<reference evidence="22 23" key="1">
    <citation type="submission" date="2022-10" db="EMBL/GenBank/DDBJ databases">
        <title>Defluviimonas sp. nov., isolated from ocean surface water.</title>
        <authorList>
            <person name="He W."/>
            <person name="Wang L."/>
            <person name="Zhang D.-F."/>
        </authorList>
    </citation>
    <scope>NUCLEOTIDE SEQUENCE [LARGE SCALE GENOMIC DNA]</scope>
    <source>
        <strain evidence="22 23">WL0002</strain>
    </source>
</reference>
<dbReference type="EMBL" id="JAOWKY010000002">
    <property type="protein sequence ID" value="MCV2868844.1"/>
    <property type="molecule type" value="Genomic_DNA"/>
</dbReference>
<evidence type="ECO:0000256" key="19">
    <source>
        <dbReference type="SAM" id="Phobius"/>
    </source>
</evidence>
<dbReference type="RefSeq" id="WP_263734509.1">
    <property type="nucleotide sequence ID" value="NZ_JAOWKY010000002.1"/>
</dbReference>
<dbReference type="InterPro" id="IPR014241">
    <property type="entry name" value="Cyt_c_oxidase_su1_bac"/>
</dbReference>
<feature type="transmembrane region" description="Helical" evidence="19">
    <location>
        <begin position="820"/>
        <end position="842"/>
    </location>
</feature>
<feature type="transmembrane region" description="Helical" evidence="19">
    <location>
        <begin position="441"/>
        <end position="459"/>
    </location>
</feature>
<feature type="transmembrane region" description="Helical" evidence="19">
    <location>
        <begin position="616"/>
        <end position="636"/>
    </location>
</feature>
<dbReference type="Gene3D" id="1.20.120.80">
    <property type="entry name" value="Cytochrome c oxidase, subunit III, four-helix bundle"/>
    <property type="match status" value="1"/>
</dbReference>
<keyword evidence="11" id="KW-1278">Translocase</keyword>
<organism evidence="22 23">
    <name type="scientific">Albidovulum marisflavi</name>
    <dbReference type="NCBI Taxonomy" id="2984159"/>
    <lineage>
        <taxon>Bacteria</taxon>
        <taxon>Pseudomonadati</taxon>
        <taxon>Pseudomonadota</taxon>
        <taxon>Alphaproteobacteria</taxon>
        <taxon>Rhodobacterales</taxon>
        <taxon>Paracoccaceae</taxon>
        <taxon>Albidovulum</taxon>
    </lineage>
</organism>
<feature type="transmembrane region" description="Helical" evidence="19">
    <location>
        <begin position="737"/>
        <end position="763"/>
    </location>
</feature>
<dbReference type="PROSITE" id="PS50253">
    <property type="entry name" value="COX3"/>
    <property type="match status" value="1"/>
</dbReference>
<comment type="similarity">
    <text evidence="3 18">Belongs to the heme-copper respiratory oxidase family.</text>
</comment>
<evidence type="ECO:0000256" key="1">
    <source>
        <dbReference type="ARBA" id="ARBA00004651"/>
    </source>
</evidence>
<feature type="transmembrane region" description="Helical" evidence="19">
    <location>
        <begin position="124"/>
        <end position="148"/>
    </location>
</feature>
<feature type="domain" description="Cytochrome oxidase subunit I profile" evidence="21">
    <location>
        <begin position="29"/>
        <end position="555"/>
    </location>
</feature>
<feature type="transmembrane region" description="Helical" evidence="19">
    <location>
        <begin position="712"/>
        <end position="730"/>
    </location>
</feature>
<evidence type="ECO:0000256" key="14">
    <source>
        <dbReference type="ARBA" id="ARBA00023004"/>
    </source>
</evidence>
<evidence type="ECO:0000256" key="7">
    <source>
        <dbReference type="ARBA" id="ARBA00022617"/>
    </source>
</evidence>
<dbReference type="PANTHER" id="PTHR10422">
    <property type="entry name" value="CYTOCHROME C OXIDASE SUBUNIT 1"/>
    <property type="match status" value="1"/>
</dbReference>
<evidence type="ECO:0000256" key="17">
    <source>
        <dbReference type="ARBA" id="ARBA00047816"/>
    </source>
</evidence>
<evidence type="ECO:0000256" key="10">
    <source>
        <dbReference type="ARBA" id="ARBA00022723"/>
    </source>
</evidence>
<evidence type="ECO:0000256" key="11">
    <source>
        <dbReference type="ARBA" id="ARBA00022967"/>
    </source>
</evidence>
<feature type="transmembrane region" description="Helical" evidence="19">
    <location>
        <begin position="340"/>
        <end position="358"/>
    </location>
</feature>
<gene>
    <name evidence="22" type="primary">ctaD</name>
    <name evidence="22" type="ORF">OEW28_09410</name>
</gene>
<evidence type="ECO:0000256" key="2">
    <source>
        <dbReference type="ARBA" id="ARBA00004673"/>
    </source>
</evidence>
<evidence type="ECO:0000256" key="9">
    <source>
        <dbReference type="ARBA" id="ARBA00022692"/>
    </source>
</evidence>
<evidence type="ECO:0000313" key="23">
    <source>
        <dbReference type="Proteomes" id="UP001652542"/>
    </source>
</evidence>
<accession>A0ABT2ZCI5</accession>
<feature type="transmembrane region" description="Helical" evidence="19">
    <location>
        <begin position="666"/>
        <end position="692"/>
    </location>
</feature>
<keyword evidence="23" id="KW-1185">Reference proteome</keyword>
<dbReference type="NCBIfam" id="TIGR02891">
    <property type="entry name" value="CtaD_CoxA"/>
    <property type="match status" value="1"/>
</dbReference>
<comment type="caution">
    <text evidence="22">The sequence shown here is derived from an EMBL/GenBank/DDBJ whole genome shotgun (WGS) entry which is preliminary data.</text>
</comment>
<sequence>MTDLSDIGPPPPRDPERDRAEREQLMAAWQPPAGWRRISAVNNSLIGKWYLLTAFAFFGFAGVLALLIRTQLAVPDNDFLSMRFYNQVFTLHGTAMMFLFAIPIFEAVAILILPEMLGARDLPFPRLSAFGFWCFAIGGVFVCGSILFDAAPDGGWFMYPPLSSDPGQTGIGTDIWLLGLSFIEVASIAAAIELIVGVLKCRPPGMRINLMPLYCWYVLVVAGMILFAFPPLIAGDLLLEMERAFGWAFFDADRGGDPLLWQHLFWIFGHPEVYIIFLPSIALIATMLPALSRAPVVGHSWVVLSAIGVAFLSFGLWVHHMFTTGLPDISLGFFSAASEAVAIPTGIQIFCLLATLLVGRAKLSVPLLFAGGALAVFVFGGLTGVMVAVVPFDYQAHDSYFVVAHLHYTLIGGMLFPVFAAVCYWYPFVTDRVLSERLGRWSFWLIFAGFNITFLPMHWTGILGMPRRVWTYAEEMGWHGLNLTSTIGSYILAAGIAVLAFDVLRPKGRQSPAPADPWGAPTLEWAREVPRRPWGIRSVPVISSRYPLWQQPGLANEVLRGEWFLSDSPDADREMIVTDILDARPMFVQRVPGPGFVTILAAASLGAVFILATFHLWLAAVLAGAVFLVATLRWLWTGAGGLPSAPTRDCGRGLVLPLYASGNGSVGWWAMFITMIGDSTAFAGLVFAYVFFWTLHGSFPPPGTAPPAAVTLWLGTALLAGSWGMLVAASAAMSRRVVALCCCALAPLPAGAGVAVLAGAAWSAGLDPTRHAYDATVWVLTLWIGAHVAGGIVMQLYSWARLLARHMDADHDAELRNTVLYWNFLIVQAAATFALIGLFPLVSGGVP</sequence>
<feature type="transmembrane region" description="Helical" evidence="19">
    <location>
        <begin position="365"/>
        <end position="390"/>
    </location>
</feature>